<dbReference type="InterPro" id="IPR029767">
    <property type="entry name" value="WecB-like"/>
</dbReference>
<dbReference type="AlphaFoldDB" id="X0TTN9"/>
<reference evidence="2" key="1">
    <citation type="journal article" date="2014" name="Front. Microbiol.">
        <title>High frequency of phylogenetically diverse reductive dehalogenase-homologous genes in deep subseafloor sedimentary metagenomes.</title>
        <authorList>
            <person name="Kawai M."/>
            <person name="Futagami T."/>
            <person name="Toyoda A."/>
            <person name="Takaki Y."/>
            <person name="Nishi S."/>
            <person name="Hori S."/>
            <person name="Arai W."/>
            <person name="Tsubouchi T."/>
            <person name="Morono Y."/>
            <person name="Uchiyama I."/>
            <person name="Ito T."/>
            <person name="Fujiyama A."/>
            <person name="Inagaki F."/>
            <person name="Takami H."/>
        </authorList>
    </citation>
    <scope>NUCLEOTIDE SEQUENCE</scope>
    <source>
        <strain evidence="2">Expedition CK06-06</strain>
    </source>
</reference>
<protein>
    <recommendedName>
        <fullName evidence="1">UDP-N-acetylglucosamine 2-epimerase domain-containing protein</fullName>
    </recommendedName>
</protein>
<dbReference type="Gene3D" id="3.40.50.2000">
    <property type="entry name" value="Glycogen Phosphorylase B"/>
    <property type="match status" value="1"/>
</dbReference>
<dbReference type="Pfam" id="PF02350">
    <property type="entry name" value="Epimerase_2"/>
    <property type="match status" value="1"/>
</dbReference>
<dbReference type="PANTHER" id="PTHR43174">
    <property type="entry name" value="UDP-N-ACETYLGLUCOSAMINE 2-EPIMERASE"/>
    <property type="match status" value="1"/>
</dbReference>
<feature type="domain" description="UDP-N-acetylglucosamine 2-epimerase" evidence="1">
    <location>
        <begin position="28"/>
        <end position="89"/>
    </location>
</feature>
<proteinExistence type="predicted"/>
<dbReference type="SUPFAM" id="SSF53756">
    <property type="entry name" value="UDP-Glycosyltransferase/glycogen phosphorylase"/>
    <property type="match status" value="1"/>
</dbReference>
<sequence length="89" mass="10138">MKIATIVGARPQFIKSAVISRILQPLSFVQEVIIHTGQHYDQNMSEIFFIQLEIPEPDYDLEVGSGHHGIQTGFMMEKIENVLIEEKPD</sequence>
<feature type="non-terminal residue" evidence="2">
    <location>
        <position position="89"/>
    </location>
</feature>
<name>X0TTN9_9ZZZZ</name>
<evidence type="ECO:0000313" key="2">
    <source>
        <dbReference type="EMBL" id="GAF96589.1"/>
    </source>
</evidence>
<gene>
    <name evidence="2" type="ORF">S01H1_23315</name>
</gene>
<dbReference type="PANTHER" id="PTHR43174:SF1">
    <property type="entry name" value="UDP-N-ACETYLGLUCOSAMINE 2-EPIMERASE"/>
    <property type="match status" value="1"/>
</dbReference>
<organism evidence="2">
    <name type="scientific">marine sediment metagenome</name>
    <dbReference type="NCBI Taxonomy" id="412755"/>
    <lineage>
        <taxon>unclassified sequences</taxon>
        <taxon>metagenomes</taxon>
        <taxon>ecological metagenomes</taxon>
    </lineage>
</organism>
<evidence type="ECO:0000259" key="1">
    <source>
        <dbReference type="Pfam" id="PF02350"/>
    </source>
</evidence>
<dbReference type="EMBL" id="BARS01013419">
    <property type="protein sequence ID" value="GAF96589.1"/>
    <property type="molecule type" value="Genomic_DNA"/>
</dbReference>
<comment type="caution">
    <text evidence="2">The sequence shown here is derived from an EMBL/GenBank/DDBJ whole genome shotgun (WGS) entry which is preliminary data.</text>
</comment>
<accession>X0TTN9</accession>
<dbReference type="InterPro" id="IPR003331">
    <property type="entry name" value="UDP_GlcNAc_Epimerase_2_dom"/>
</dbReference>